<organism evidence="2 3">
    <name type="scientific">Caenorhabditis japonica</name>
    <dbReference type="NCBI Taxonomy" id="281687"/>
    <lineage>
        <taxon>Eukaryota</taxon>
        <taxon>Metazoa</taxon>
        <taxon>Ecdysozoa</taxon>
        <taxon>Nematoda</taxon>
        <taxon>Chromadorea</taxon>
        <taxon>Rhabditida</taxon>
        <taxon>Rhabditina</taxon>
        <taxon>Rhabditomorpha</taxon>
        <taxon>Rhabditoidea</taxon>
        <taxon>Rhabditidae</taxon>
        <taxon>Peloderinae</taxon>
        <taxon>Caenorhabditis</taxon>
    </lineage>
</organism>
<dbReference type="PANTHER" id="PTHR13297">
    <property type="entry name" value="TBC1 DOMAIN FAMILY MEMBER 23-RELATED"/>
    <property type="match status" value="1"/>
</dbReference>
<name>A0A8R1IYI2_CAEJA</name>
<dbReference type="GO" id="GO:0099041">
    <property type="term" value="P:vesicle tethering to Golgi"/>
    <property type="evidence" value="ECO:0007669"/>
    <property type="project" value="TreeGrafter"/>
</dbReference>
<proteinExistence type="predicted"/>
<dbReference type="InterPro" id="IPR039755">
    <property type="entry name" value="TBC1D23"/>
</dbReference>
<feature type="domain" description="Rab-GAP TBC" evidence="1">
    <location>
        <begin position="34"/>
        <end position="210"/>
    </location>
</feature>
<dbReference type="Pfam" id="PF00566">
    <property type="entry name" value="RabGAP-TBC"/>
    <property type="match status" value="1"/>
</dbReference>
<keyword evidence="3" id="KW-1185">Reference proteome</keyword>
<reference evidence="3" key="1">
    <citation type="submission" date="2010-08" db="EMBL/GenBank/DDBJ databases">
        <authorList>
            <consortium name="Caenorhabditis japonica Sequencing Consortium"/>
            <person name="Wilson R.K."/>
        </authorList>
    </citation>
    <scope>NUCLEOTIDE SEQUENCE [LARGE SCALE GENOMIC DNA]</scope>
    <source>
        <strain evidence="3">DF5081</strain>
    </source>
</reference>
<dbReference type="PROSITE" id="PS50086">
    <property type="entry name" value="TBC_RABGAP"/>
    <property type="match status" value="1"/>
</dbReference>
<reference evidence="2" key="2">
    <citation type="submission" date="2022-06" db="UniProtKB">
        <authorList>
            <consortium name="EnsemblMetazoa"/>
        </authorList>
    </citation>
    <scope>IDENTIFICATION</scope>
    <source>
        <strain evidence="2">DF5081</strain>
    </source>
</reference>
<dbReference type="InterPro" id="IPR035969">
    <property type="entry name" value="Rab-GAP_TBC_sf"/>
</dbReference>
<dbReference type="PANTHER" id="PTHR13297:SF5">
    <property type="entry name" value="TBC1 DOMAIN FAMILY MEMBER 23"/>
    <property type="match status" value="1"/>
</dbReference>
<protein>
    <submittedName>
        <fullName evidence="2">Rab-GAP TBC domain-containing protein</fullName>
    </submittedName>
</protein>
<dbReference type="EnsemblMetazoa" id="CJA42603.1">
    <property type="protein sequence ID" value="CJA42603.1"/>
    <property type="gene ID" value="WBGene00218451"/>
</dbReference>
<accession>A0A8R1IYI2</accession>
<dbReference type="AlphaFoldDB" id="A0A8R1IYI2"/>
<dbReference type="Gene3D" id="1.10.472.80">
    <property type="entry name" value="Ypt/Rab-GAP domain of gyp1p, domain 3"/>
    <property type="match status" value="1"/>
</dbReference>
<sequence length="211" mass="24575">MSKDELSQNKSSSSLGDDWEIDTNILASEVNTLSVNEEERISRWTRLLGVTNTPNPLDNWDQLYNLNNQCALRNDCRKLANVLKNTRSVPELESFLTLYCKNRGTDYIKNIGWVKILENIMLLNIPQTHEFNVFFAFTTKYIPKDLRPQSELYNLFHLLLQYHDPQLSNYLDSLHCYPALYSKSWFGTLFSSSLSTEACLELWTLYIEQVS</sequence>
<dbReference type="InterPro" id="IPR000195">
    <property type="entry name" value="Rab-GAP-TBC_dom"/>
</dbReference>
<evidence type="ECO:0000313" key="2">
    <source>
        <dbReference type="EnsemblMetazoa" id="CJA42603.1"/>
    </source>
</evidence>
<evidence type="ECO:0000313" key="3">
    <source>
        <dbReference type="Proteomes" id="UP000005237"/>
    </source>
</evidence>
<dbReference type="SUPFAM" id="SSF47923">
    <property type="entry name" value="Ypt/Rab-GAP domain of gyp1p"/>
    <property type="match status" value="1"/>
</dbReference>
<dbReference type="GO" id="GO:0042147">
    <property type="term" value="P:retrograde transport, endosome to Golgi"/>
    <property type="evidence" value="ECO:0007669"/>
    <property type="project" value="InterPro"/>
</dbReference>
<dbReference type="Proteomes" id="UP000005237">
    <property type="component" value="Unassembled WGS sequence"/>
</dbReference>
<dbReference type="GO" id="GO:0005829">
    <property type="term" value="C:cytosol"/>
    <property type="evidence" value="ECO:0007669"/>
    <property type="project" value="GOC"/>
</dbReference>
<dbReference type="GO" id="GO:0005802">
    <property type="term" value="C:trans-Golgi network"/>
    <property type="evidence" value="ECO:0007669"/>
    <property type="project" value="TreeGrafter"/>
</dbReference>
<evidence type="ECO:0000259" key="1">
    <source>
        <dbReference type="PROSITE" id="PS50086"/>
    </source>
</evidence>